<reference evidence="2 3" key="1">
    <citation type="submission" date="2014-07" db="EMBL/GenBank/DDBJ databases">
        <title>Complete genome sequence of a moderately halophilic bacterium Terribacillus aidingensis MP602, isolated from Cryptomeria fortunei in Tianmu mountain in China.</title>
        <authorList>
            <person name="Wang Y."/>
            <person name="Lu P."/>
            <person name="Zhang L."/>
        </authorList>
    </citation>
    <scope>NUCLEOTIDE SEQUENCE [LARGE SCALE GENOMIC DNA]</scope>
    <source>
        <strain evidence="2 3">MP602</strain>
    </source>
</reference>
<dbReference type="RefSeq" id="WP_038563183.1">
    <property type="nucleotide sequence ID" value="NZ_CP008876.1"/>
</dbReference>
<dbReference type="KEGG" id="tap:GZ22_13255"/>
<keyword evidence="1" id="KW-0812">Transmembrane</keyword>
<organism evidence="2 3">
    <name type="scientific">Terribacillus saccharophilus</name>
    <dbReference type="NCBI Taxonomy" id="361277"/>
    <lineage>
        <taxon>Bacteria</taxon>
        <taxon>Bacillati</taxon>
        <taxon>Bacillota</taxon>
        <taxon>Bacilli</taxon>
        <taxon>Bacillales</taxon>
        <taxon>Bacillaceae</taxon>
        <taxon>Terribacillus</taxon>
    </lineage>
</organism>
<dbReference type="HOGENOM" id="CLU_2636826_0_0_9"/>
<protein>
    <submittedName>
        <fullName evidence="2">Uncharacterized protein</fullName>
    </submittedName>
</protein>
<gene>
    <name evidence="2" type="ORF">GZ22_13255</name>
</gene>
<evidence type="ECO:0000313" key="3">
    <source>
        <dbReference type="Proteomes" id="UP000027980"/>
    </source>
</evidence>
<proteinExistence type="predicted"/>
<keyword evidence="1" id="KW-0472">Membrane</keyword>
<dbReference type="EMBL" id="CP008876">
    <property type="protein sequence ID" value="AIF67505.1"/>
    <property type="molecule type" value="Genomic_DNA"/>
</dbReference>
<keyword evidence="1" id="KW-1133">Transmembrane helix</keyword>
<dbReference type="GeneID" id="34220381"/>
<sequence length="77" mass="8354">MNRTIVGVSLLFISALLTVGKMISTAMLTIAEFLALGELNWEEMMDGKTPNEIDVAIIGCLILGALILILNELYGEK</sequence>
<feature type="transmembrane region" description="Helical" evidence="1">
    <location>
        <begin position="55"/>
        <end position="74"/>
    </location>
</feature>
<evidence type="ECO:0000313" key="2">
    <source>
        <dbReference type="EMBL" id="AIF67505.1"/>
    </source>
</evidence>
<accession>A0A075LL58</accession>
<name>A0A075LL58_9BACI</name>
<dbReference type="Proteomes" id="UP000027980">
    <property type="component" value="Chromosome"/>
</dbReference>
<evidence type="ECO:0000256" key="1">
    <source>
        <dbReference type="SAM" id="Phobius"/>
    </source>
</evidence>
<dbReference type="AlphaFoldDB" id="A0A075LL58"/>